<evidence type="ECO:0000313" key="4">
    <source>
        <dbReference type="Ensembl" id="ENSMFAP00000061052.1"/>
    </source>
</evidence>
<proteinExistence type="predicted"/>
<dbReference type="Proteomes" id="UP000233100">
    <property type="component" value="Chromosome 7"/>
</dbReference>
<reference evidence="4 5" key="1">
    <citation type="submission" date="2013-03" db="EMBL/GenBank/DDBJ databases">
        <authorList>
            <person name="Warren W."/>
            <person name="Wilson R.K."/>
        </authorList>
    </citation>
    <scope>NUCLEOTIDE SEQUENCE</scope>
</reference>
<keyword evidence="2" id="KW-1133">Transmembrane helix</keyword>
<feature type="compositionally biased region" description="Polar residues" evidence="1">
    <location>
        <begin position="264"/>
        <end position="281"/>
    </location>
</feature>
<reference evidence="4" key="2">
    <citation type="submission" date="2025-08" db="UniProtKB">
        <authorList>
            <consortium name="Ensembl"/>
        </authorList>
    </citation>
    <scope>IDENTIFICATION</scope>
</reference>
<dbReference type="GO" id="GO:0050727">
    <property type="term" value="P:regulation of inflammatory response"/>
    <property type="evidence" value="ECO:0007669"/>
    <property type="project" value="Ensembl"/>
</dbReference>
<evidence type="ECO:0000256" key="2">
    <source>
        <dbReference type="SAM" id="Phobius"/>
    </source>
</evidence>
<keyword evidence="2" id="KW-0472">Membrane</keyword>
<evidence type="ECO:0000256" key="1">
    <source>
        <dbReference type="SAM" id="MobiDB-lite"/>
    </source>
</evidence>
<feature type="transmembrane region" description="Helical" evidence="2">
    <location>
        <begin position="714"/>
        <end position="739"/>
    </location>
</feature>
<dbReference type="GO" id="GO:0016020">
    <property type="term" value="C:membrane"/>
    <property type="evidence" value="ECO:0007669"/>
    <property type="project" value="Ensembl"/>
</dbReference>
<dbReference type="InterPro" id="IPR031524">
    <property type="entry name" value="ARMH4"/>
</dbReference>
<accession>A0A7N9IGD4</accession>
<feature type="region of interest" description="Disordered" evidence="1">
    <location>
        <begin position="229"/>
        <end position="281"/>
    </location>
</feature>
<feature type="compositionally biased region" description="Basic and acidic residues" evidence="1">
    <location>
        <begin position="229"/>
        <end position="239"/>
    </location>
</feature>
<reference evidence="4" key="3">
    <citation type="submission" date="2025-09" db="UniProtKB">
        <authorList>
            <consortium name="Ensembl"/>
        </authorList>
    </citation>
    <scope>IDENTIFICATION</scope>
</reference>
<feature type="compositionally biased region" description="Acidic residues" evidence="1">
    <location>
        <begin position="613"/>
        <end position="645"/>
    </location>
</feature>
<evidence type="ECO:0000313" key="5">
    <source>
        <dbReference type="Proteomes" id="UP000233100"/>
    </source>
</evidence>
<dbReference type="PANTHER" id="PTHR21585">
    <property type="entry name" value="FULL-LENGTH CDNA CLONE CS0DC025YL05 OF NEUROBLASTOMA"/>
    <property type="match status" value="1"/>
</dbReference>
<evidence type="ECO:0000256" key="3">
    <source>
        <dbReference type="SAM" id="SignalP"/>
    </source>
</evidence>
<dbReference type="GeneTree" id="ENSGT00390000012816"/>
<keyword evidence="2" id="KW-0812">Transmembrane</keyword>
<dbReference type="Ensembl" id="ENSMFAT00000079086.1">
    <property type="protein sequence ID" value="ENSMFAP00000061052.1"/>
    <property type="gene ID" value="ENSMFAG00000038183.2"/>
</dbReference>
<keyword evidence="3" id="KW-0732">Signal</keyword>
<feature type="signal peptide" evidence="3">
    <location>
        <begin position="1"/>
        <end position="34"/>
    </location>
</feature>
<dbReference type="PANTHER" id="PTHR21585:SF0">
    <property type="entry name" value="ARMADILLO-LIKE HELICAL DOMAIN-CONTAINING PROTEIN 4"/>
    <property type="match status" value="1"/>
</dbReference>
<name>A0A7N9IGD4_MACFA</name>
<dbReference type="Bgee" id="ENSMFAG00000038183">
    <property type="expression patterns" value="Expressed in cerebellum and 8 other cell types or tissues"/>
</dbReference>
<organism evidence="4 5">
    <name type="scientific">Macaca fascicularis</name>
    <name type="common">Crab-eating macaque</name>
    <name type="synonym">Cynomolgus monkey</name>
    <dbReference type="NCBI Taxonomy" id="9541"/>
    <lineage>
        <taxon>Eukaryota</taxon>
        <taxon>Metazoa</taxon>
        <taxon>Chordata</taxon>
        <taxon>Craniata</taxon>
        <taxon>Vertebrata</taxon>
        <taxon>Euteleostomi</taxon>
        <taxon>Mammalia</taxon>
        <taxon>Eutheria</taxon>
        <taxon>Euarchontoglires</taxon>
        <taxon>Primates</taxon>
        <taxon>Haplorrhini</taxon>
        <taxon>Catarrhini</taxon>
        <taxon>Cercopithecidae</taxon>
        <taxon>Cercopithecinae</taxon>
        <taxon>Macaca</taxon>
    </lineage>
</organism>
<feature type="region of interest" description="Disordered" evidence="1">
    <location>
        <begin position="568"/>
        <end position="675"/>
    </location>
</feature>
<dbReference type="Pfam" id="PF15767">
    <property type="entry name" value="ARMH4"/>
    <property type="match status" value="1"/>
</dbReference>
<feature type="region of interest" description="Disordered" evidence="1">
    <location>
        <begin position="495"/>
        <end position="523"/>
    </location>
</feature>
<dbReference type="AlphaFoldDB" id="A0A7N9IGD4"/>
<feature type="chain" id="PRO_5031327452" evidence="3">
    <location>
        <begin position="35"/>
        <end position="780"/>
    </location>
</feature>
<feature type="compositionally biased region" description="Basic and acidic residues" evidence="1">
    <location>
        <begin position="48"/>
        <end position="58"/>
    </location>
</feature>
<protein>
    <submittedName>
        <fullName evidence="4">Armadillo like helical domain containing 4</fullName>
    </submittedName>
</protein>
<gene>
    <name evidence="4" type="primary">ARMH4</name>
</gene>
<feature type="compositionally biased region" description="Polar residues" evidence="1">
    <location>
        <begin position="241"/>
        <end position="250"/>
    </location>
</feature>
<sequence>MCHFSSTMSGPIVLHICLAFCSLLLFNVATQCLAFPKIERREIAHVHAEKGQSDKMNTDDLENSSITSKQTPQLVVSEDPMMVSAGPSATSLNKAFSINKETQPGRTGLMQTEHPGVSTATESAVPAVEEVFGSSQPERISPESGLSKAMLTIAITATASLTIDGKEELLTSTNFQPIVEEITETTKGFLKYMDNQSLATESQEGAGLGHSPSSYVNTKEMLTTNLRTEKFEADTDHRTTYFPSAESTAGTEPGSLTPDKEKPSQMTADNTQAAATKQPLATSEYTLSVERETDSLLGAPEVTVSVSTAVPAVSASSDEWDDTKLESVSRIRTPKLGDNEETQVRTEMSQTAQVNHEGMEGGQPWTEAAEVALELPEGETHTGTALLIVHGNERSPAFTDQISFTPTSLMEDMKVSIVNLLQSTGDFTESTKENNALFFLETTVSVSEYESEADQLLGNTMKDIITPEMTTAVQEPDATLSVVTQEQVATLELIRDGGKTEEEKEDSSPVSDVPGVTQLSRRGEPLATTVSTTVIPLSFEVTPTVEEQTDTVTGPDEEFTPVLGSPVTPPGIMVGEPSISPALPASETSSERRTVVPSITHVNTAASYGLDQLESEEGEEDEDEEDEEDEDEEEEDEEEDEEDKDADSLAEGLDGDTELPGFTLPGITSQEPGLEQGNMDLLEGATYQVPDALEWEQQNQGLVRSWMEKLKDKAGYMSGMLVPVGVGIAGALFILGALYSIKVMNRRRRNGFKRHKRKQREFNSMQDRVMLLADSSEDEF</sequence>
<keyword evidence="5" id="KW-1185">Reference proteome</keyword>
<feature type="region of interest" description="Disordered" evidence="1">
    <location>
        <begin position="48"/>
        <end position="68"/>
    </location>
</feature>